<gene>
    <name evidence="2" type="ORF">METZ01_LOCUS98141</name>
</gene>
<dbReference type="InterPro" id="IPR011576">
    <property type="entry name" value="Pyridox_Oxase_N"/>
</dbReference>
<sequence>MAEKYDHLTEQHQRFIDAQKIFFVGTAAAEGNINVSPKGLESLKIVNKNKILWVNLTGSGNETAAHTQENPRMTLMFTSFEKNPLILRVYGTARAIHRLDPEWETVINHFPKSPGSRQVFDFSVSLVQTSCGYAVPYYDFKGERSTLEKWNDAAGEDGIKKYWEEKNTQSLDGIETGIVKKNIRK</sequence>
<evidence type="ECO:0000259" key="1">
    <source>
        <dbReference type="Pfam" id="PF01243"/>
    </source>
</evidence>
<dbReference type="PANTHER" id="PTHR39336">
    <property type="entry name" value="PYRIDOXAMINE PHOSPHATE OXIDASE FAMILY PROTEIN (AFU_ORTHOLOGUE AFUA_6G11440)"/>
    <property type="match status" value="1"/>
</dbReference>
<protein>
    <recommendedName>
        <fullName evidence="1">Pyridoxamine 5'-phosphate oxidase N-terminal domain-containing protein</fullName>
    </recommendedName>
</protein>
<evidence type="ECO:0000313" key="2">
    <source>
        <dbReference type="EMBL" id="SVA45287.1"/>
    </source>
</evidence>
<dbReference type="Pfam" id="PF01243">
    <property type="entry name" value="PNPOx_N"/>
    <property type="match status" value="1"/>
</dbReference>
<feature type="domain" description="Pyridoxamine 5'-phosphate oxidase N-terminal" evidence="1">
    <location>
        <begin position="8"/>
        <end position="130"/>
    </location>
</feature>
<dbReference type="Gene3D" id="2.30.110.10">
    <property type="entry name" value="Electron Transport, Fmn-binding Protein, Chain A"/>
    <property type="match status" value="1"/>
</dbReference>
<dbReference type="InterPro" id="IPR012349">
    <property type="entry name" value="Split_barrel_FMN-bd"/>
</dbReference>
<reference evidence="2" key="1">
    <citation type="submission" date="2018-05" db="EMBL/GenBank/DDBJ databases">
        <authorList>
            <person name="Lanie J.A."/>
            <person name="Ng W.-L."/>
            <person name="Kazmierczak K.M."/>
            <person name="Andrzejewski T.M."/>
            <person name="Davidsen T.M."/>
            <person name="Wayne K.J."/>
            <person name="Tettelin H."/>
            <person name="Glass J.I."/>
            <person name="Rusch D."/>
            <person name="Podicherti R."/>
            <person name="Tsui H.-C.T."/>
            <person name="Winkler M.E."/>
        </authorList>
    </citation>
    <scope>NUCLEOTIDE SEQUENCE</scope>
</reference>
<accession>A0A381W075</accession>
<dbReference type="EMBL" id="UINC01010155">
    <property type="protein sequence ID" value="SVA45287.1"/>
    <property type="molecule type" value="Genomic_DNA"/>
</dbReference>
<organism evidence="2">
    <name type="scientific">marine metagenome</name>
    <dbReference type="NCBI Taxonomy" id="408172"/>
    <lineage>
        <taxon>unclassified sequences</taxon>
        <taxon>metagenomes</taxon>
        <taxon>ecological metagenomes</taxon>
    </lineage>
</organism>
<proteinExistence type="predicted"/>
<dbReference type="SUPFAM" id="SSF50475">
    <property type="entry name" value="FMN-binding split barrel"/>
    <property type="match status" value="1"/>
</dbReference>
<dbReference type="AlphaFoldDB" id="A0A381W075"/>
<dbReference type="PANTHER" id="PTHR39336:SF1">
    <property type="entry name" value="PYRIDOXAMINE PHOSPHATE OXIDASE FAMILY PROTEIN (AFU_ORTHOLOGUE AFUA_6G11440)"/>
    <property type="match status" value="1"/>
</dbReference>
<name>A0A381W075_9ZZZZ</name>